<dbReference type="Gene3D" id="2.170.130.10">
    <property type="entry name" value="TonB-dependent receptor, plug domain"/>
    <property type="match status" value="1"/>
</dbReference>
<gene>
    <name evidence="14" type="ORF">GO499_08000</name>
</gene>
<dbReference type="KEGG" id="amaq:GO499_08000"/>
<keyword evidence="4 9" id="KW-1134">Transmembrane beta strand</keyword>
<evidence type="ECO:0000256" key="7">
    <source>
        <dbReference type="ARBA" id="ARBA00023136"/>
    </source>
</evidence>
<dbReference type="InterPro" id="IPR037066">
    <property type="entry name" value="Plug_dom_sf"/>
</dbReference>
<dbReference type="Gene3D" id="2.40.170.20">
    <property type="entry name" value="TonB-dependent receptor, beta-barrel domain"/>
    <property type="match status" value="1"/>
</dbReference>
<dbReference type="PANTHER" id="PTHR30069">
    <property type="entry name" value="TONB-DEPENDENT OUTER MEMBRANE RECEPTOR"/>
    <property type="match status" value="1"/>
</dbReference>
<evidence type="ECO:0000256" key="2">
    <source>
        <dbReference type="ARBA" id="ARBA00009810"/>
    </source>
</evidence>
<keyword evidence="11" id="KW-0732">Signal</keyword>
<keyword evidence="8 9" id="KW-0998">Cell outer membrane</keyword>
<keyword evidence="6 10" id="KW-0798">TonB box</keyword>
<dbReference type="GO" id="GO:0015344">
    <property type="term" value="F:siderophore uptake transmembrane transporter activity"/>
    <property type="evidence" value="ECO:0007669"/>
    <property type="project" value="TreeGrafter"/>
</dbReference>
<evidence type="ECO:0000313" key="15">
    <source>
        <dbReference type="Proteomes" id="UP000464495"/>
    </source>
</evidence>
<dbReference type="Proteomes" id="UP000464495">
    <property type="component" value="Chromosome"/>
</dbReference>
<feature type="signal peptide" evidence="11">
    <location>
        <begin position="1"/>
        <end position="24"/>
    </location>
</feature>
<protein>
    <submittedName>
        <fullName evidence="14">TonB-dependent receptor plug domain-containing protein</fullName>
    </submittedName>
</protein>
<evidence type="ECO:0000256" key="11">
    <source>
        <dbReference type="SAM" id="SignalP"/>
    </source>
</evidence>
<dbReference type="RefSeq" id="WP_161861708.1">
    <property type="nucleotide sequence ID" value="NZ_CP046620.1"/>
</dbReference>
<evidence type="ECO:0000256" key="4">
    <source>
        <dbReference type="ARBA" id="ARBA00022452"/>
    </source>
</evidence>
<keyword evidence="3 9" id="KW-0813">Transport</keyword>
<dbReference type="PROSITE" id="PS52016">
    <property type="entry name" value="TONB_DEPENDENT_REC_3"/>
    <property type="match status" value="1"/>
</dbReference>
<keyword evidence="14" id="KW-0675">Receptor</keyword>
<evidence type="ECO:0000256" key="9">
    <source>
        <dbReference type="PROSITE-ProRule" id="PRU01360"/>
    </source>
</evidence>
<dbReference type="InterPro" id="IPR036942">
    <property type="entry name" value="Beta-barrel_TonB_sf"/>
</dbReference>
<dbReference type="AlphaFoldDB" id="A0A6P1T0H6"/>
<dbReference type="InterPro" id="IPR012910">
    <property type="entry name" value="Plug_dom"/>
</dbReference>
<comment type="similarity">
    <text evidence="2 9 10">Belongs to the TonB-dependent receptor family.</text>
</comment>
<feature type="domain" description="TonB-dependent receptor plug" evidence="13">
    <location>
        <begin position="47"/>
        <end position="140"/>
    </location>
</feature>
<accession>A0A6P1T0H6</accession>
<feature type="domain" description="TonB-dependent receptor-like beta-barrel" evidence="12">
    <location>
        <begin position="286"/>
        <end position="615"/>
    </location>
</feature>
<evidence type="ECO:0000256" key="8">
    <source>
        <dbReference type="ARBA" id="ARBA00023237"/>
    </source>
</evidence>
<evidence type="ECO:0000313" key="14">
    <source>
        <dbReference type="EMBL" id="QHQ35143.1"/>
    </source>
</evidence>
<evidence type="ECO:0000256" key="1">
    <source>
        <dbReference type="ARBA" id="ARBA00004571"/>
    </source>
</evidence>
<evidence type="ECO:0000259" key="12">
    <source>
        <dbReference type="Pfam" id="PF00593"/>
    </source>
</evidence>
<evidence type="ECO:0000259" key="13">
    <source>
        <dbReference type="Pfam" id="PF07715"/>
    </source>
</evidence>
<evidence type="ECO:0000256" key="3">
    <source>
        <dbReference type="ARBA" id="ARBA00022448"/>
    </source>
</evidence>
<keyword evidence="15" id="KW-1185">Reference proteome</keyword>
<dbReference type="GO" id="GO:0009279">
    <property type="term" value="C:cell outer membrane"/>
    <property type="evidence" value="ECO:0007669"/>
    <property type="project" value="UniProtKB-SubCell"/>
</dbReference>
<dbReference type="InterPro" id="IPR000531">
    <property type="entry name" value="Beta-barrel_TonB"/>
</dbReference>
<reference evidence="14 15" key="1">
    <citation type="submission" date="2019-12" db="EMBL/GenBank/DDBJ databases">
        <title>Complete genome sequence of Algicella marina strain 9Alg 56(T) isolated from the red alga Tichocarpus crinitus.</title>
        <authorList>
            <person name="Kim S.-G."/>
            <person name="Nedashkovskaya O.I."/>
        </authorList>
    </citation>
    <scope>NUCLEOTIDE SEQUENCE [LARGE SCALE GENOMIC DNA]</scope>
    <source>
        <strain evidence="14 15">9Alg 56</strain>
    </source>
</reference>
<evidence type="ECO:0000256" key="10">
    <source>
        <dbReference type="RuleBase" id="RU003357"/>
    </source>
</evidence>
<dbReference type="PANTHER" id="PTHR30069:SF41">
    <property type="entry name" value="HEME_HEMOPEXIN UTILIZATION PROTEIN C"/>
    <property type="match status" value="1"/>
</dbReference>
<evidence type="ECO:0000256" key="5">
    <source>
        <dbReference type="ARBA" id="ARBA00022692"/>
    </source>
</evidence>
<keyword evidence="7 9" id="KW-0472">Membrane</keyword>
<comment type="subcellular location">
    <subcellularLocation>
        <location evidence="1 9">Cell outer membrane</location>
        <topology evidence="1 9">Multi-pass membrane protein</topology>
    </subcellularLocation>
</comment>
<dbReference type="Pfam" id="PF00593">
    <property type="entry name" value="TonB_dep_Rec_b-barrel"/>
    <property type="match status" value="1"/>
</dbReference>
<name>A0A6P1T0H6_9RHOB</name>
<dbReference type="SUPFAM" id="SSF56935">
    <property type="entry name" value="Porins"/>
    <property type="match status" value="1"/>
</dbReference>
<proteinExistence type="inferred from homology"/>
<sequence length="651" mass="69097">MEKLRGGYLLLPACLAVLPTAVQAQNAVDLGTLRIESTGAQSVLGNEVIDEEDIENRNPVTTKDVFAGESSVKASGGASIAQKVYVNGLEESLLSVTIDGARQNKSAFHHTGNVLLDPAMLKSVEVSEGIAPADSGAGAGALAGSLAYETKDARDFLDPGDPFGGFASISGSDNGVALRSTLALFGQTGGFEWLLSGTRHISDDYEDGDGIEVPGTEADLTDYMVKLAFTAQGGERLSFSASQTEDNGRRSAQAGPGGILISRPDFREVVGATSESIAALSRRKSFTLTYTDEKPEGWFAPTAQLSYNEQEIDVVGVTGTNTSLSGVFKNDWSVASGMVSTGIDFFRETAEGEGRGPGPFDSSGEEVLYDIGVFAQARQDLTGRLSVSYGARADFQRFEAADGSTFESAGISGNAALDYKLTEGLSFNVGVASTWGGYELGEAALVNFGAPWTYDGLTTSRANAARVGLRYETGGWDVSTALFYTEINGLNAVLPEAGDRGFQFDLVSKGVDASLGYDWGNGFARVNYTYADVEVEDELISSTAYYVGRPAGHIVALEAGHSLNEQVRIGGTAEIAFDNNEGLVDLPGYEVLNLYAAYTPSFLPNMEVRFDVRNVFHETYASRFADGIDSPRVVPLPEPGRTLSLTANMRF</sequence>
<evidence type="ECO:0000256" key="6">
    <source>
        <dbReference type="ARBA" id="ARBA00023077"/>
    </source>
</evidence>
<dbReference type="Pfam" id="PF07715">
    <property type="entry name" value="Plug"/>
    <property type="match status" value="1"/>
</dbReference>
<organism evidence="14 15">
    <name type="scientific">Algicella marina</name>
    <dbReference type="NCBI Taxonomy" id="2683284"/>
    <lineage>
        <taxon>Bacteria</taxon>
        <taxon>Pseudomonadati</taxon>
        <taxon>Pseudomonadota</taxon>
        <taxon>Alphaproteobacteria</taxon>
        <taxon>Rhodobacterales</taxon>
        <taxon>Paracoccaceae</taxon>
        <taxon>Algicella</taxon>
    </lineage>
</organism>
<dbReference type="EMBL" id="CP046620">
    <property type="protein sequence ID" value="QHQ35143.1"/>
    <property type="molecule type" value="Genomic_DNA"/>
</dbReference>
<dbReference type="InterPro" id="IPR039426">
    <property type="entry name" value="TonB-dep_rcpt-like"/>
</dbReference>
<dbReference type="GO" id="GO:0044718">
    <property type="term" value="P:siderophore transmembrane transport"/>
    <property type="evidence" value="ECO:0007669"/>
    <property type="project" value="TreeGrafter"/>
</dbReference>
<feature type="chain" id="PRO_5026798220" evidence="11">
    <location>
        <begin position="25"/>
        <end position="651"/>
    </location>
</feature>
<keyword evidence="5 9" id="KW-0812">Transmembrane</keyword>